<dbReference type="RefSeq" id="WP_053236653.1">
    <property type="nucleotide sequence ID" value="NZ_CP011125.1"/>
</dbReference>
<keyword evidence="3" id="KW-1185">Reference proteome</keyword>
<proteinExistence type="predicted"/>
<sequence>MSNLFRPWLLARFSTGAAAAVLVVVGLFVAIRVLRHYRIARTSEGQLALERRAELAGTLIEVALGATIAGLALAVLGADRMTASIRGAMCAWGVLDASPWGFRSLALSAIAALACALWIALHRLDLRLRKPALTRAKFSALLVVAPLVLADFAAATAYALDLDLRVVASCCSTGLDAAREVAGTGASGGPRDVAAALFVVGSIAAIALALFTRARPSTRAASLVGVASLVAGLASVPAVVWWVAPHVYETPTHLCPFCLLHADVLGIGWPLFAAIFVATAMGLSAAMTGLLERASGEPETARALEARLATRTAIAWSLALAIALLPIARWTIVSGGASLFGS</sequence>
<dbReference type="STRING" id="927083.DB32_006766"/>
<gene>
    <name evidence="2" type="ORF">DB32_006766</name>
</gene>
<feature type="transmembrane region" description="Helical" evidence="1">
    <location>
        <begin position="223"/>
        <end position="244"/>
    </location>
</feature>
<feature type="transmembrane region" description="Helical" evidence="1">
    <location>
        <begin position="264"/>
        <end position="291"/>
    </location>
</feature>
<organism evidence="2 3">
    <name type="scientific">Sandaracinus amylolyticus</name>
    <dbReference type="NCBI Taxonomy" id="927083"/>
    <lineage>
        <taxon>Bacteria</taxon>
        <taxon>Pseudomonadati</taxon>
        <taxon>Myxococcota</taxon>
        <taxon>Polyangia</taxon>
        <taxon>Polyangiales</taxon>
        <taxon>Sandaracinaceae</taxon>
        <taxon>Sandaracinus</taxon>
    </lineage>
</organism>
<feature type="transmembrane region" description="Helical" evidence="1">
    <location>
        <begin position="193"/>
        <end position="211"/>
    </location>
</feature>
<keyword evidence="1" id="KW-1133">Transmembrane helix</keyword>
<accession>A0A0F6W7T6</accession>
<dbReference type="Proteomes" id="UP000034883">
    <property type="component" value="Chromosome"/>
</dbReference>
<feature type="transmembrane region" description="Helical" evidence="1">
    <location>
        <begin position="102"/>
        <end position="121"/>
    </location>
</feature>
<feature type="transmembrane region" description="Helical" evidence="1">
    <location>
        <begin position="12"/>
        <end position="34"/>
    </location>
</feature>
<evidence type="ECO:0000256" key="1">
    <source>
        <dbReference type="SAM" id="Phobius"/>
    </source>
</evidence>
<reference evidence="2 3" key="1">
    <citation type="submission" date="2015-03" db="EMBL/GenBank/DDBJ databases">
        <title>Genome assembly of Sandaracinus amylolyticus DSM 53668.</title>
        <authorList>
            <person name="Sharma G."/>
            <person name="Subramanian S."/>
        </authorList>
    </citation>
    <scope>NUCLEOTIDE SEQUENCE [LARGE SCALE GENOMIC DNA]</scope>
    <source>
        <strain evidence="2 3">DSM 53668</strain>
    </source>
</reference>
<feature type="transmembrane region" description="Helical" evidence="1">
    <location>
        <begin position="55"/>
        <end position="76"/>
    </location>
</feature>
<name>A0A0F6W7T6_9BACT</name>
<evidence type="ECO:0000313" key="2">
    <source>
        <dbReference type="EMBL" id="AKF09617.1"/>
    </source>
</evidence>
<protein>
    <submittedName>
        <fullName evidence="2">Putative membrane protein</fullName>
    </submittedName>
</protein>
<keyword evidence="1" id="KW-0812">Transmembrane</keyword>
<dbReference type="EMBL" id="CP011125">
    <property type="protein sequence ID" value="AKF09617.1"/>
    <property type="molecule type" value="Genomic_DNA"/>
</dbReference>
<dbReference type="KEGG" id="samy:DB32_006766"/>
<keyword evidence="1" id="KW-0472">Membrane</keyword>
<feature type="transmembrane region" description="Helical" evidence="1">
    <location>
        <begin position="141"/>
        <end position="160"/>
    </location>
</feature>
<evidence type="ECO:0000313" key="3">
    <source>
        <dbReference type="Proteomes" id="UP000034883"/>
    </source>
</evidence>
<feature type="transmembrane region" description="Helical" evidence="1">
    <location>
        <begin position="312"/>
        <end position="332"/>
    </location>
</feature>
<dbReference type="AlphaFoldDB" id="A0A0F6W7T6"/>